<name>A0A1I8AHG3_9BILA</name>
<evidence type="ECO:0000313" key="2">
    <source>
        <dbReference type="WBParaSite" id="L893_g5987.t1"/>
    </source>
</evidence>
<keyword evidence="1" id="KW-1185">Reference proteome</keyword>
<accession>A0A1I8AHG3</accession>
<protein>
    <submittedName>
        <fullName evidence="2">Uncharacterized protein</fullName>
    </submittedName>
</protein>
<dbReference type="Proteomes" id="UP000095287">
    <property type="component" value="Unplaced"/>
</dbReference>
<sequence length="105" mass="12093">MQSLLISNDLLTFSWRAALRLRSGLKLTLLKRRWTITLENFHTRDTFFRSRHSQRAENTRRLPSGLKEPSREAAPLLPLLEAAALAPRWSNSGPVSFFARADLFE</sequence>
<evidence type="ECO:0000313" key="1">
    <source>
        <dbReference type="Proteomes" id="UP000095287"/>
    </source>
</evidence>
<reference evidence="2" key="1">
    <citation type="submission" date="2016-11" db="UniProtKB">
        <authorList>
            <consortium name="WormBaseParasite"/>
        </authorList>
    </citation>
    <scope>IDENTIFICATION</scope>
</reference>
<dbReference type="WBParaSite" id="L893_g5987.t1">
    <property type="protein sequence ID" value="L893_g5987.t1"/>
    <property type="gene ID" value="L893_g5987"/>
</dbReference>
<dbReference type="AlphaFoldDB" id="A0A1I8AHG3"/>
<proteinExistence type="predicted"/>
<organism evidence="1 2">
    <name type="scientific">Steinernema glaseri</name>
    <dbReference type="NCBI Taxonomy" id="37863"/>
    <lineage>
        <taxon>Eukaryota</taxon>
        <taxon>Metazoa</taxon>
        <taxon>Ecdysozoa</taxon>
        <taxon>Nematoda</taxon>
        <taxon>Chromadorea</taxon>
        <taxon>Rhabditida</taxon>
        <taxon>Tylenchina</taxon>
        <taxon>Panagrolaimomorpha</taxon>
        <taxon>Strongyloidoidea</taxon>
        <taxon>Steinernematidae</taxon>
        <taxon>Steinernema</taxon>
    </lineage>
</organism>